<dbReference type="PROSITE" id="PS00518">
    <property type="entry name" value="ZF_RING_1"/>
    <property type="match status" value="1"/>
</dbReference>
<sequence length="320" mass="35651">MWSASEALKGLVPNCICGATYDLRFYAPHTLPCAHTFCLMCLSKESQTKKRRCPSCRKKYSTFVLNVALAEVVVRVRQRREWLEHRSMRCDECEARRPAAAMRRCVRCTHDMNKFVSPGLSLDCVICLECCVDRHNGHQLACVATTCSSSRPAAASTPRITSHQYVSKCDQKAKIQHWLRTSYKQNFAHPRVPGTSSVIEEETVYEARCPLYYEVSSASKNATMKNSIVKRLSGLLRSMAGSRCSISSETELPNSRKDSSQSSGMSSGVSSAEQDSAMYQRVSPYSVQCLRGVHRSSVAEESIGNPCRSYYVNIYGGCAS</sequence>
<proteinExistence type="predicted"/>
<evidence type="ECO:0000256" key="4">
    <source>
        <dbReference type="PROSITE-ProRule" id="PRU00175"/>
    </source>
</evidence>
<accession>A0A0N4YVK2</accession>
<keyword evidence="3" id="KW-0862">Zinc</keyword>
<dbReference type="InterPro" id="IPR017907">
    <property type="entry name" value="Znf_RING_CS"/>
</dbReference>
<evidence type="ECO:0000259" key="6">
    <source>
        <dbReference type="PROSITE" id="PS50089"/>
    </source>
</evidence>
<feature type="domain" description="RING-type" evidence="6">
    <location>
        <begin position="16"/>
        <end position="57"/>
    </location>
</feature>
<dbReference type="Gene3D" id="3.30.40.10">
    <property type="entry name" value="Zinc/RING finger domain, C3HC4 (zinc finger)"/>
    <property type="match status" value="1"/>
</dbReference>
<dbReference type="InterPro" id="IPR013083">
    <property type="entry name" value="Znf_RING/FYVE/PHD"/>
</dbReference>
<reference evidence="9" key="1">
    <citation type="submission" date="2017-02" db="UniProtKB">
        <authorList>
            <consortium name="WormBaseParasite"/>
        </authorList>
    </citation>
    <scope>IDENTIFICATION</scope>
</reference>
<keyword evidence="1" id="KW-0479">Metal-binding</keyword>
<evidence type="ECO:0000256" key="1">
    <source>
        <dbReference type="ARBA" id="ARBA00022723"/>
    </source>
</evidence>
<protein>
    <submittedName>
        <fullName evidence="9">RING-type domain-containing protein</fullName>
    </submittedName>
</protein>
<dbReference type="STRING" id="27835.A0A0N4YVK2"/>
<dbReference type="GO" id="GO:0008270">
    <property type="term" value="F:zinc ion binding"/>
    <property type="evidence" value="ECO:0007669"/>
    <property type="project" value="UniProtKB-KW"/>
</dbReference>
<dbReference type="PROSITE" id="PS50089">
    <property type="entry name" value="ZF_RING_2"/>
    <property type="match status" value="1"/>
</dbReference>
<reference evidence="7 8" key="2">
    <citation type="submission" date="2018-11" db="EMBL/GenBank/DDBJ databases">
        <authorList>
            <consortium name="Pathogen Informatics"/>
        </authorList>
    </citation>
    <scope>NUCLEOTIDE SEQUENCE [LARGE SCALE GENOMIC DNA]</scope>
</reference>
<dbReference type="EMBL" id="UYSL01026128">
    <property type="protein sequence ID" value="VDL85021.1"/>
    <property type="molecule type" value="Genomic_DNA"/>
</dbReference>
<dbReference type="SUPFAM" id="SSF57850">
    <property type="entry name" value="RING/U-box"/>
    <property type="match status" value="1"/>
</dbReference>
<evidence type="ECO:0000256" key="3">
    <source>
        <dbReference type="ARBA" id="ARBA00022833"/>
    </source>
</evidence>
<organism evidence="9">
    <name type="scientific">Nippostrongylus brasiliensis</name>
    <name type="common">Rat hookworm</name>
    <dbReference type="NCBI Taxonomy" id="27835"/>
    <lineage>
        <taxon>Eukaryota</taxon>
        <taxon>Metazoa</taxon>
        <taxon>Ecdysozoa</taxon>
        <taxon>Nematoda</taxon>
        <taxon>Chromadorea</taxon>
        <taxon>Rhabditida</taxon>
        <taxon>Rhabditina</taxon>
        <taxon>Rhabditomorpha</taxon>
        <taxon>Strongyloidea</taxon>
        <taxon>Heligmosomidae</taxon>
        <taxon>Nippostrongylus</taxon>
    </lineage>
</organism>
<dbReference type="Proteomes" id="UP000271162">
    <property type="component" value="Unassembled WGS sequence"/>
</dbReference>
<dbReference type="InterPro" id="IPR001841">
    <property type="entry name" value="Znf_RING"/>
</dbReference>
<dbReference type="AlphaFoldDB" id="A0A0N4YVK2"/>
<feature type="region of interest" description="Disordered" evidence="5">
    <location>
        <begin position="246"/>
        <end position="277"/>
    </location>
</feature>
<gene>
    <name evidence="7" type="ORF">NBR_LOCUS21275</name>
</gene>
<name>A0A0N4YVK2_NIPBR</name>
<evidence type="ECO:0000313" key="8">
    <source>
        <dbReference type="Proteomes" id="UP000271162"/>
    </source>
</evidence>
<evidence type="ECO:0000256" key="5">
    <source>
        <dbReference type="SAM" id="MobiDB-lite"/>
    </source>
</evidence>
<keyword evidence="2 4" id="KW-0863">Zinc-finger</keyword>
<keyword evidence="8" id="KW-1185">Reference proteome</keyword>
<evidence type="ECO:0000256" key="2">
    <source>
        <dbReference type="ARBA" id="ARBA00022771"/>
    </source>
</evidence>
<dbReference type="WBParaSite" id="NBR_0002127401-mRNA-1">
    <property type="protein sequence ID" value="NBR_0002127401-mRNA-1"/>
    <property type="gene ID" value="NBR_0002127401"/>
</dbReference>
<dbReference type="OMA" id="VPNCICG"/>
<feature type="compositionally biased region" description="Low complexity" evidence="5">
    <location>
        <begin position="260"/>
        <end position="271"/>
    </location>
</feature>
<evidence type="ECO:0000313" key="9">
    <source>
        <dbReference type="WBParaSite" id="NBR_0002127401-mRNA-1"/>
    </source>
</evidence>
<evidence type="ECO:0000313" key="7">
    <source>
        <dbReference type="EMBL" id="VDL85021.1"/>
    </source>
</evidence>